<keyword evidence="3" id="KW-1185">Reference proteome</keyword>
<protein>
    <recommendedName>
        <fullName evidence="4">HEPN domain-containing protein</fullName>
    </recommendedName>
</protein>
<proteinExistence type="predicted"/>
<evidence type="ECO:0000256" key="1">
    <source>
        <dbReference type="SAM" id="Phobius"/>
    </source>
</evidence>
<keyword evidence="1" id="KW-1133">Transmembrane helix</keyword>
<keyword evidence="1" id="KW-0472">Membrane</keyword>
<accession>A0ABY0QLV3</accession>
<evidence type="ECO:0008006" key="4">
    <source>
        <dbReference type="Google" id="ProtNLM"/>
    </source>
</evidence>
<dbReference type="RefSeq" id="WP_276325817.1">
    <property type="nucleotide sequence ID" value="NZ_FNGL01000012.1"/>
</dbReference>
<reference evidence="2 3" key="1">
    <citation type="submission" date="2016-10" db="EMBL/GenBank/DDBJ databases">
        <authorList>
            <person name="Varghese N."/>
            <person name="Submissions S."/>
        </authorList>
    </citation>
    <scope>NUCLEOTIDE SEQUENCE [LARGE SCALE GENOMIC DNA]</scope>
    <source>
        <strain evidence="2 3">NLAE-zl-C224</strain>
    </source>
</reference>
<sequence>MDFNKIEDSIMKNAMDIFKQSAVDFYFMMHLFFISMVRKLIL</sequence>
<evidence type="ECO:0000313" key="3">
    <source>
        <dbReference type="Proteomes" id="UP000198811"/>
    </source>
</evidence>
<organism evidence="2 3">
    <name type="scientific">Clostridium cochlearium</name>
    <dbReference type="NCBI Taxonomy" id="1494"/>
    <lineage>
        <taxon>Bacteria</taxon>
        <taxon>Bacillati</taxon>
        <taxon>Bacillota</taxon>
        <taxon>Clostridia</taxon>
        <taxon>Eubacteriales</taxon>
        <taxon>Clostridiaceae</taxon>
        <taxon>Clostridium</taxon>
    </lineage>
</organism>
<dbReference type="EMBL" id="FNGL01000012">
    <property type="protein sequence ID" value="SDL20288.1"/>
    <property type="molecule type" value="Genomic_DNA"/>
</dbReference>
<evidence type="ECO:0000313" key="2">
    <source>
        <dbReference type="EMBL" id="SDL20288.1"/>
    </source>
</evidence>
<gene>
    <name evidence="2" type="ORF">SAMN05216497_1122</name>
</gene>
<comment type="caution">
    <text evidence="2">The sequence shown here is derived from an EMBL/GenBank/DDBJ whole genome shotgun (WGS) entry which is preliminary data.</text>
</comment>
<feature type="transmembrane region" description="Helical" evidence="1">
    <location>
        <begin position="21"/>
        <end position="41"/>
    </location>
</feature>
<keyword evidence="1" id="KW-0812">Transmembrane</keyword>
<dbReference type="Proteomes" id="UP000198811">
    <property type="component" value="Unassembled WGS sequence"/>
</dbReference>
<name>A0ABY0QLV3_CLOCO</name>